<dbReference type="InterPro" id="IPR000242">
    <property type="entry name" value="PTP_cat"/>
</dbReference>
<evidence type="ECO:0000259" key="10">
    <source>
        <dbReference type="PROSITE" id="PS50056"/>
    </source>
</evidence>
<dbReference type="PANTHER" id="PTHR19134">
    <property type="entry name" value="RECEPTOR-TYPE TYROSINE-PROTEIN PHOSPHATASE"/>
    <property type="match status" value="1"/>
</dbReference>
<keyword evidence="4" id="KW-0904">Protein phosphatase</keyword>
<feature type="non-terminal residue" evidence="12">
    <location>
        <position position="1"/>
    </location>
</feature>
<dbReference type="PROSITE" id="PS50056">
    <property type="entry name" value="TYR_PHOSPHATASE_2"/>
    <property type="match status" value="1"/>
</dbReference>
<keyword evidence="3" id="KW-0378">Hydrolase</keyword>
<dbReference type="InterPro" id="IPR000387">
    <property type="entry name" value="Tyr_Pase_dom"/>
</dbReference>
<dbReference type="PRINTS" id="PR00700">
    <property type="entry name" value="PRTYPHPHTASE"/>
</dbReference>
<proteinExistence type="predicted"/>
<dbReference type="Pfam" id="PF00041">
    <property type="entry name" value="fn3"/>
    <property type="match status" value="1"/>
</dbReference>
<evidence type="ECO:0000259" key="11">
    <source>
        <dbReference type="PROSITE" id="PS50853"/>
    </source>
</evidence>
<dbReference type="InterPro" id="IPR029021">
    <property type="entry name" value="Prot-tyrosine_phosphatase-like"/>
</dbReference>
<feature type="transmembrane region" description="Helical" evidence="8">
    <location>
        <begin position="514"/>
        <end position="537"/>
    </location>
</feature>
<dbReference type="GO" id="GO:0016020">
    <property type="term" value="C:membrane"/>
    <property type="evidence" value="ECO:0007669"/>
    <property type="project" value="UniProtKB-SubCell"/>
</dbReference>
<dbReference type="PROSITE" id="PS50055">
    <property type="entry name" value="TYR_PHOSPHATASE_PTP"/>
    <property type="match status" value="1"/>
</dbReference>
<dbReference type="InterPro" id="IPR036116">
    <property type="entry name" value="FN3_sf"/>
</dbReference>
<keyword evidence="5 8" id="KW-0472">Membrane</keyword>
<evidence type="ECO:0000256" key="8">
    <source>
        <dbReference type="SAM" id="Phobius"/>
    </source>
</evidence>
<feature type="compositionally biased region" description="Low complexity" evidence="7">
    <location>
        <begin position="13"/>
        <end position="28"/>
    </location>
</feature>
<dbReference type="CDD" id="cd00063">
    <property type="entry name" value="FN3"/>
    <property type="match status" value="1"/>
</dbReference>
<feature type="domain" description="Fibronectin type-III" evidence="11">
    <location>
        <begin position="150"/>
        <end position="242"/>
    </location>
</feature>
<dbReference type="InterPro" id="IPR050348">
    <property type="entry name" value="Protein-Tyr_Phosphatase"/>
</dbReference>
<feature type="domain" description="Tyrosine specific protein phosphatases" evidence="10">
    <location>
        <begin position="819"/>
        <end position="896"/>
    </location>
</feature>
<sequence>VHVTTDFPSSVPSEELSTASPSDSSSPEEWTKLDDNTMEEALPSTDEDIMPAISTNPTVLSKSSHSEQTNMLPTSQSTSYSGYETTDFLSALTSEQPYAASPPHSLSSQEWTDLTDAITEEPSPSIYENTAPSVSIKPALSSTSFPSVTPPLSPRFVPTLDVLSANHIRVSWTISNTLSGTIFALSRDENGQTNNCSCSLPCSTCILSVLRPFTYYTVAVKKCIGSICGPCSKSSSAKTWPGTPGPPENVRASPVSTTSVHVSWDSPYVTNGELENYTVLIQQPNVFTCYFVGHGSGSCTLYYLQKGTTYRMHVFACNKPNANGRGGGCGNSSATVSVFTWTGELDPTILYNMTLDVRNYVETASQIGIYLPLSEIPLATTGPLRAITLVVNTEHLNLSSESDISLPTNQRSLETGVVRRRRSAEETFGLLSGTYANKTNGSWEVIVFNDTSSLTFLSSRVFILGDGRGLPKSSHSYNGPLDPETKYSVQMRMYFLDTYSTTKSCNFKTEAKPVAPVAIMGAVFGLLVLLFLVILIWRVYRHSTDLVLIDEDPSLVRRSNQTQLILLTYFQPSSSPFYVQHPVTPIKVEYFSNYIDRLLRSPNDNVGLQFQLLNIIASHQADYYRLTKQMGELFAEQNRSSTHPPYDQSLVLLDRAWPQYKENLRTVLPSVSDYGKVYIDASYVAMCTYNCENGTAVIPNYDTLPSFIVTTSPSVNNQPKFLTMVIQQCSSLVVVLGSRSALLNYPDENYWPEEKLDVFVTDEGSCEVMFMQVNNMPYWISRFLTITSSRCKHVPAWDVNQLHFIAWPVRRPPRMAAFYEFVQFYLKIFSELPANKKMGPTIIHSSAEDGREGTFICAILLLQQLRSHSDVIDVFGTVLALRKYRSDLVISKEQLGFLYSFVGYCITRENSTDYWQTEPIKSIKTPGAVGELTLVFKKILQKKRALKGDIPQDQNLHDRNSHERIL</sequence>
<evidence type="ECO:0000256" key="7">
    <source>
        <dbReference type="SAM" id="MobiDB-lite"/>
    </source>
</evidence>
<dbReference type="Gene3D" id="2.60.40.10">
    <property type="entry name" value="Immunoglobulins"/>
    <property type="match status" value="1"/>
</dbReference>
<dbReference type="AlphaFoldDB" id="A0A0X3Q4F7"/>
<name>A0A0X3Q4F7_SCHSO</name>
<dbReference type="Gene3D" id="3.90.190.10">
    <property type="entry name" value="Protein tyrosine phosphatase superfamily"/>
    <property type="match status" value="1"/>
</dbReference>
<dbReference type="InterPro" id="IPR003595">
    <property type="entry name" value="Tyr_Pase_cat"/>
</dbReference>
<comment type="subcellular location">
    <subcellularLocation>
        <location evidence="1">Membrane</location>
        <topology evidence="1">Single-pass membrane protein</topology>
    </subcellularLocation>
</comment>
<evidence type="ECO:0000256" key="5">
    <source>
        <dbReference type="ARBA" id="ARBA00023136"/>
    </source>
</evidence>
<keyword evidence="8" id="KW-0812">Transmembrane</keyword>
<dbReference type="SMART" id="SM00194">
    <property type="entry name" value="PTPc"/>
    <property type="match status" value="1"/>
</dbReference>
<protein>
    <submittedName>
        <fullName evidence="12">Receptor-type tyrosine-protein phosphatase O</fullName>
    </submittedName>
</protein>
<dbReference type="InterPro" id="IPR013783">
    <property type="entry name" value="Ig-like_fold"/>
</dbReference>
<dbReference type="GO" id="GO:0004725">
    <property type="term" value="F:protein tyrosine phosphatase activity"/>
    <property type="evidence" value="ECO:0007669"/>
    <property type="project" value="UniProtKB-EC"/>
</dbReference>
<feature type="compositionally biased region" description="Polar residues" evidence="7">
    <location>
        <begin position="1"/>
        <end position="12"/>
    </location>
</feature>
<keyword evidence="2" id="KW-0732">Signal</keyword>
<accession>A0A0X3Q4F7</accession>
<dbReference type="PROSITE" id="PS50853">
    <property type="entry name" value="FN3"/>
    <property type="match status" value="2"/>
</dbReference>
<feature type="region of interest" description="Disordered" evidence="7">
    <location>
        <begin position="1"/>
        <end position="81"/>
    </location>
</feature>
<keyword evidence="8" id="KW-1133">Transmembrane helix</keyword>
<feature type="domain" description="Fibronectin type-III" evidence="11">
    <location>
        <begin position="246"/>
        <end position="345"/>
    </location>
</feature>
<dbReference type="Pfam" id="PF00102">
    <property type="entry name" value="Y_phosphatase"/>
    <property type="match status" value="1"/>
</dbReference>
<gene>
    <name evidence="12" type="primary">PTPRO</name>
    <name evidence="12" type="ORF">TR113733</name>
</gene>
<reference evidence="12" key="1">
    <citation type="submission" date="2016-01" db="EMBL/GenBank/DDBJ databases">
        <title>Reference transcriptome for the parasite Schistocephalus solidus: insights into the molecular evolution of parasitism.</title>
        <authorList>
            <person name="Hebert F.O."/>
            <person name="Grambauer S."/>
            <person name="Barber I."/>
            <person name="Landry C.R."/>
            <person name="Aubin-Horth N."/>
        </authorList>
    </citation>
    <scope>NUCLEOTIDE SEQUENCE</scope>
</reference>
<evidence type="ECO:0000256" key="2">
    <source>
        <dbReference type="ARBA" id="ARBA00022729"/>
    </source>
</evidence>
<evidence type="ECO:0000256" key="4">
    <source>
        <dbReference type="ARBA" id="ARBA00022912"/>
    </source>
</evidence>
<dbReference type="SUPFAM" id="SSF49265">
    <property type="entry name" value="Fibronectin type III"/>
    <property type="match status" value="1"/>
</dbReference>
<dbReference type="SMART" id="SM00060">
    <property type="entry name" value="FN3"/>
    <property type="match status" value="2"/>
</dbReference>
<comment type="catalytic activity">
    <reaction evidence="6">
        <text>O-phospho-L-tyrosyl-[protein] + H2O = L-tyrosyl-[protein] + phosphate</text>
        <dbReference type="Rhea" id="RHEA:10684"/>
        <dbReference type="Rhea" id="RHEA-COMP:10136"/>
        <dbReference type="Rhea" id="RHEA-COMP:20101"/>
        <dbReference type="ChEBI" id="CHEBI:15377"/>
        <dbReference type="ChEBI" id="CHEBI:43474"/>
        <dbReference type="ChEBI" id="CHEBI:46858"/>
        <dbReference type="ChEBI" id="CHEBI:61978"/>
        <dbReference type="EC" id="3.1.3.48"/>
    </reaction>
</comment>
<evidence type="ECO:0000313" key="12">
    <source>
        <dbReference type="EMBL" id="JAP58871.1"/>
    </source>
</evidence>
<evidence type="ECO:0000256" key="1">
    <source>
        <dbReference type="ARBA" id="ARBA00004167"/>
    </source>
</evidence>
<keyword evidence="12" id="KW-0675">Receptor</keyword>
<evidence type="ECO:0000256" key="6">
    <source>
        <dbReference type="ARBA" id="ARBA00051722"/>
    </source>
</evidence>
<evidence type="ECO:0000256" key="3">
    <source>
        <dbReference type="ARBA" id="ARBA00022801"/>
    </source>
</evidence>
<dbReference type="SUPFAM" id="SSF52799">
    <property type="entry name" value="(Phosphotyrosine protein) phosphatases II"/>
    <property type="match status" value="1"/>
</dbReference>
<dbReference type="InterPro" id="IPR003961">
    <property type="entry name" value="FN3_dom"/>
</dbReference>
<organism evidence="12">
    <name type="scientific">Schistocephalus solidus</name>
    <name type="common">Tapeworm</name>
    <dbReference type="NCBI Taxonomy" id="70667"/>
    <lineage>
        <taxon>Eukaryota</taxon>
        <taxon>Metazoa</taxon>
        <taxon>Spiralia</taxon>
        <taxon>Lophotrochozoa</taxon>
        <taxon>Platyhelminthes</taxon>
        <taxon>Cestoda</taxon>
        <taxon>Eucestoda</taxon>
        <taxon>Diphyllobothriidea</taxon>
        <taxon>Diphyllobothriidae</taxon>
        <taxon>Schistocephalus</taxon>
    </lineage>
</organism>
<dbReference type="CDD" id="cd00047">
    <property type="entry name" value="PTPc"/>
    <property type="match status" value="1"/>
</dbReference>
<feature type="compositionally biased region" description="Polar residues" evidence="7">
    <location>
        <begin position="53"/>
        <end position="81"/>
    </location>
</feature>
<feature type="domain" description="Tyrosine-protein phosphatase" evidence="9">
    <location>
        <begin position="606"/>
        <end position="902"/>
    </location>
</feature>
<dbReference type="PANTHER" id="PTHR19134:SF449">
    <property type="entry name" value="TYROSINE-PROTEIN PHOSPHATASE 1"/>
    <property type="match status" value="1"/>
</dbReference>
<evidence type="ECO:0000259" key="9">
    <source>
        <dbReference type="PROSITE" id="PS50055"/>
    </source>
</evidence>
<dbReference type="SMART" id="SM00404">
    <property type="entry name" value="PTPc_motif"/>
    <property type="match status" value="1"/>
</dbReference>
<feature type="region of interest" description="Disordered" evidence="7">
    <location>
        <begin position="234"/>
        <end position="254"/>
    </location>
</feature>
<dbReference type="EMBL" id="GEEE01004354">
    <property type="protein sequence ID" value="JAP58871.1"/>
    <property type="molecule type" value="Transcribed_RNA"/>
</dbReference>